<feature type="repeat" description="ANK" evidence="3">
    <location>
        <begin position="133"/>
        <end position="165"/>
    </location>
</feature>
<evidence type="ECO:0000313" key="5">
    <source>
        <dbReference type="Proteomes" id="UP001367676"/>
    </source>
</evidence>
<evidence type="ECO:0000313" key="4">
    <source>
        <dbReference type="EMBL" id="KAK7580413.1"/>
    </source>
</evidence>
<dbReference type="AlphaFoldDB" id="A0AAN9TEI4"/>
<reference evidence="4 5" key="1">
    <citation type="submission" date="2024-03" db="EMBL/GenBank/DDBJ databases">
        <title>Adaptation during the transition from Ophiocordyceps entomopathogen to insect associate is accompanied by gene loss and intensified selection.</title>
        <authorList>
            <person name="Ward C.M."/>
            <person name="Onetto C.A."/>
            <person name="Borneman A.R."/>
        </authorList>
    </citation>
    <scope>NUCLEOTIDE SEQUENCE [LARGE SCALE GENOMIC DNA]</scope>
    <source>
        <strain evidence="4">AWRI1</strain>
        <tissue evidence="4">Single Adult Female</tissue>
    </source>
</reference>
<evidence type="ECO:0008006" key="6">
    <source>
        <dbReference type="Google" id="ProtNLM"/>
    </source>
</evidence>
<keyword evidence="1" id="KW-0677">Repeat</keyword>
<accession>A0AAN9TEI4</accession>
<dbReference type="Gene3D" id="1.25.40.20">
    <property type="entry name" value="Ankyrin repeat-containing domain"/>
    <property type="match status" value="1"/>
</dbReference>
<dbReference type="Proteomes" id="UP001367676">
    <property type="component" value="Unassembled WGS sequence"/>
</dbReference>
<sequence length="210" mass="23096">MIVASSSTSVKQDYNEYMWTMRKACCDYDGDSTSQTTLPPIAIMSHAHSCKSNNNFALAQTLDEMEFERGIWSAACDGDLMKVQKFLNQGVHPDACDAAGYTPLHYAALKGYINVCQTLLETGADINAVTRAGRATALHRAATNGKEEMVKFLLGKGACVTLQDADGRTALHRAVINRHFNISTLLSHEYPELKSIADDKNKLPTDYDQN</sequence>
<evidence type="ECO:0000256" key="3">
    <source>
        <dbReference type="PROSITE-ProRule" id="PRU00023"/>
    </source>
</evidence>
<dbReference type="InterPro" id="IPR036770">
    <property type="entry name" value="Ankyrin_rpt-contain_sf"/>
</dbReference>
<dbReference type="InterPro" id="IPR002110">
    <property type="entry name" value="Ankyrin_rpt"/>
</dbReference>
<comment type="caution">
    <text evidence="4">The sequence shown here is derived from an EMBL/GenBank/DDBJ whole genome shotgun (WGS) entry which is preliminary data.</text>
</comment>
<evidence type="ECO:0000256" key="2">
    <source>
        <dbReference type="ARBA" id="ARBA00023043"/>
    </source>
</evidence>
<dbReference type="PROSITE" id="PS50297">
    <property type="entry name" value="ANK_REP_REGION"/>
    <property type="match status" value="2"/>
</dbReference>
<dbReference type="EMBL" id="JBBCAQ010000034">
    <property type="protein sequence ID" value="KAK7580413.1"/>
    <property type="molecule type" value="Genomic_DNA"/>
</dbReference>
<gene>
    <name evidence="4" type="ORF">V9T40_001042</name>
</gene>
<dbReference type="Pfam" id="PF12796">
    <property type="entry name" value="Ank_2"/>
    <property type="match status" value="2"/>
</dbReference>
<dbReference type="PANTHER" id="PTHR24171">
    <property type="entry name" value="ANKYRIN REPEAT DOMAIN-CONTAINING PROTEIN 39-RELATED"/>
    <property type="match status" value="1"/>
</dbReference>
<dbReference type="SUPFAM" id="SSF48403">
    <property type="entry name" value="Ankyrin repeat"/>
    <property type="match status" value="1"/>
</dbReference>
<dbReference type="PRINTS" id="PR01415">
    <property type="entry name" value="ANKYRIN"/>
</dbReference>
<keyword evidence="2 3" id="KW-0040">ANK repeat</keyword>
<dbReference type="PANTHER" id="PTHR24171:SF9">
    <property type="entry name" value="ANKYRIN REPEAT DOMAIN-CONTAINING PROTEIN 39"/>
    <property type="match status" value="1"/>
</dbReference>
<dbReference type="SMART" id="SM00248">
    <property type="entry name" value="ANK"/>
    <property type="match status" value="3"/>
</dbReference>
<protein>
    <recommendedName>
        <fullName evidence="6">Ankyrin repeat domain-containing protein 39</fullName>
    </recommendedName>
</protein>
<feature type="repeat" description="ANK" evidence="3">
    <location>
        <begin position="99"/>
        <end position="131"/>
    </location>
</feature>
<evidence type="ECO:0000256" key="1">
    <source>
        <dbReference type="ARBA" id="ARBA00022737"/>
    </source>
</evidence>
<keyword evidence="5" id="KW-1185">Reference proteome</keyword>
<organism evidence="4 5">
    <name type="scientific">Parthenolecanium corni</name>
    <dbReference type="NCBI Taxonomy" id="536013"/>
    <lineage>
        <taxon>Eukaryota</taxon>
        <taxon>Metazoa</taxon>
        <taxon>Ecdysozoa</taxon>
        <taxon>Arthropoda</taxon>
        <taxon>Hexapoda</taxon>
        <taxon>Insecta</taxon>
        <taxon>Pterygota</taxon>
        <taxon>Neoptera</taxon>
        <taxon>Paraneoptera</taxon>
        <taxon>Hemiptera</taxon>
        <taxon>Sternorrhyncha</taxon>
        <taxon>Coccoidea</taxon>
        <taxon>Coccidae</taxon>
        <taxon>Parthenolecanium</taxon>
    </lineage>
</organism>
<name>A0AAN9TEI4_9HEMI</name>
<proteinExistence type="predicted"/>
<dbReference type="PROSITE" id="PS50088">
    <property type="entry name" value="ANK_REPEAT"/>
    <property type="match status" value="2"/>
</dbReference>